<dbReference type="AlphaFoldDB" id="A0A6V8PKY3"/>
<dbReference type="SUPFAM" id="SSF53756">
    <property type="entry name" value="UDP-Glycosyltransferase/glycogen phosphorylase"/>
    <property type="match status" value="1"/>
</dbReference>
<evidence type="ECO:0000313" key="3">
    <source>
        <dbReference type="Proteomes" id="UP000568877"/>
    </source>
</evidence>
<protein>
    <recommendedName>
        <fullName evidence="1">Glycosyl transferase family 1 domain-containing protein</fullName>
    </recommendedName>
</protein>
<feature type="non-terminal residue" evidence="2">
    <location>
        <position position="1"/>
    </location>
</feature>
<dbReference type="GO" id="GO:0016757">
    <property type="term" value="F:glycosyltransferase activity"/>
    <property type="evidence" value="ECO:0007669"/>
    <property type="project" value="InterPro"/>
</dbReference>
<comment type="caution">
    <text evidence="2">The sequence shown here is derived from an EMBL/GenBank/DDBJ whole genome shotgun (WGS) entry which is preliminary data.</text>
</comment>
<dbReference type="PANTHER" id="PTHR45947">
    <property type="entry name" value="SULFOQUINOVOSYL TRANSFERASE SQD2"/>
    <property type="match status" value="1"/>
</dbReference>
<gene>
    <name evidence="2" type="ORF">HKBW3S42_01085</name>
</gene>
<evidence type="ECO:0000313" key="2">
    <source>
        <dbReference type="EMBL" id="GFP32780.1"/>
    </source>
</evidence>
<sequence>KDEIMRLTHVQAEVIPYGAPLEVAEVFPGETSTKGPEIVLFVGRIIERKGLSYLIEAMSKVVAEIEAQLVIVGEGDRRAELERRVRENSKEETVMFAGKESTERLQERSQKCTIFLPPSILTSRENPEGWGVSLLSPVP</sequence>
<feature type="non-terminal residue" evidence="2">
    <location>
        <position position="139"/>
    </location>
</feature>
<dbReference type="Proteomes" id="UP000568877">
    <property type="component" value="Unassembled WGS sequence"/>
</dbReference>
<reference evidence="2 3" key="1">
    <citation type="journal article" date="2020" name="Front. Microbiol.">
        <title>Single-cell genomics of novel Actinobacteria with the Wood-Ljungdahl pathway discovered in a serpentinizing system.</title>
        <authorList>
            <person name="Merino N."/>
            <person name="Kawai M."/>
            <person name="Boyd E.S."/>
            <person name="Colman D.R."/>
            <person name="McGlynn S.E."/>
            <person name="Nealson K.H."/>
            <person name="Kurokawa K."/>
            <person name="Hongoh Y."/>
        </authorList>
    </citation>
    <scope>NUCLEOTIDE SEQUENCE [LARGE SCALE GENOMIC DNA]</scope>
    <source>
        <strain evidence="2 3">S42</strain>
    </source>
</reference>
<dbReference type="InterPro" id="IPR001296">
    <property type="entry name" value="Glyco_trans_1"/>
</dbReference>
<dbReference type="EMBL" id="BLSA01000151">
    <property type="protein sequence ID" value="GFP32780.1"/>
    <property type="molecule type" value="Genomic_DNA"/>
</dbReference>
<dbReference type="PANTHER" id="PTHR45947:SF14">
    <property type="entry name" value="SLL1723 PROTEIN"/>
    <property type="match status" value="1"/>
</dbReference>
<proteinExistence type="predicted"/>
<evidence type="ECO:0000259" key="1">
    <source>
        <dbReference type="Pfam" id="PF00534"/>
    </source>
</evidence>
<dbReference type="Pfam" id="PF00534">
    <property type="entry name" value="Glycos_transf_1"/>
    <property type="match status" value="1"/>
</dbReference>
<organism evidence="2 3">
    <name type="scientific">Candidatus Hakubella thermalkaliphila</name>
    <dbReference type="NCBI Taxonomy" id="2754717"/>
    <lineage>
        <taxon>Bacteria</taxon>
        <taxon>Bacillati</taxon>
        <taxon>Actinomycetota</taxon>
        <taxon>Actinomycetota incertae sedis</taxon>
        <taxon>Candidatus Hakubellales</taxon>
        <taxon>Candidatus Hakubellaceae</taxon>
        <taxon>Candidatus Hakubella</taxon>
    </lineage>
</organism>
<dbReference type="InterPro" id="IPR050194">
    <property type="entry name" value="Glycosyltransferase_grp1"/>
</dbReference>
<feature type="domain" description="Glycosyl transferase family 1" evidence="1">
    <location>
        <begin position="30"/>
        <end position="135"/>
    </location>
</feature>
<dbReference type="Gene3D" id="3.40.50.2000">
    <property type="entry name" value="Glycogen Phosphorylase B"/>
    <property type="match status" value="1"/>
</dbReference>
<name>A0A6V8PKY3_9ACTN</name>
<accession>A0A6V8PKY3</accession>